<dbReference type="SUPFAM" id="SSF51735">
    <property type="entry name" value="NAD(P)-binding Rossmann-fold domains"/>
    <property type="match status" value="1"/>
</dbReference>
<dbReference type="PANTHER" id="PTHR33303:SF2">
    <property type="entry name" value="COA-BINDING DOMAIN-CONTAINING PROTEIN"/>
    <property type="match status" value="1"/>
</dbReference>
<gene>
    <name evidence="2" type="ORF">LS72_003990</name>
</gene>
<keyword evidence="3" id="KW-1185">Reference proteome</keyword>
<protein>
    <submittedName>
        <fullName evidence="2">CoA-binding protein</fullName>
    </submittedName>
</protein>
<evidence type="ECO:0000313" key="3">
    <source>
        <dbReference type="Proteomes" id="UP000029920"/>
    </source>
</evidence>
<reference evidence="2 3" key="1">
    <citation type="journal article" date="2014" name="Genome Announc.">
        <title>Draft genome sequences of eight enterohepatic helicobacter species isolated from both laboratory and wild rodents.</title>
        <authorList>
            <person name="Sheh A."/>
            <person name="Shen Z."/>
            <person name="Fox J.G."/>
        </authorList>
    </citation>
    <scope>NUCLEOTIDE SEQUENCE [LARGE SCALE GENOMIC DNA]</scope>
    <source>
        <strain evidence="2 3">MIT-03-7007</strain>
    </source>
</reference>
<organism evidence="2 3">
    <name type="scientific">Helicobacter apodemus</name>
    <dbReference type="NCBI Taxonomy" id="135569"/>
    <lineage>
        <taxon>Bacteria</taxon>
        <taxon>Pseudomonadati</taxon>
        <taxon>Campylobacterota</taxon>
        <taxon>Epsilonproteobacteria</taxon>
        <taxon>Campylobacterales</taxon>
        <taxon>Helicobacteraceae</taxon>
        <taxon>Helicobacter</taxon>
    </lineage>
</organism>
<comment type="caution">
    <text evidence="2">The sequence shown here is derived from an EMBL/GenBank/DDBJ whole genome shotgun (WGS) entry which is preliminary data.</text>
</comment>
<dbReference type="SMART" id="SM00881">
    <property type="entry name" value="CoA_binding"/>
    <property type="match status" value="1"/>
</dbReference>
<accession>A0A4U8UHS4</accession>
<dbReference type="InterPro" id="IPR003781">
    <property type="entry name" value="CoA-bd"/>
</dbReference>
<dbReference type="Pfam" id="PF13380">
    <property type="entry name" value="CoA_binding_2"/>
    <property type="match status" value="1"/>
</dbReference>
<name>A0A4U8UHS4_9HELI</name>
<evidence type="ECO:0000259" key="1">
    <source>
        <dbReference type="SMART" id="SM00881"/>
    </source>
</evidence>
<proteinExistence type="predicted"/>
<dbReference type="Proteomes" id="UP000029920">
    <property type="component" value="Unassembled WGS sequence"/>
</dbReference>
<dbReference type="EMBL" id="JRPC02000008">
    <property type="protein sequence ID" value="TLE16234.1"/>
    <property type="molecule type" value="Genomic_DNA"/>
</dbReference>
<evidence type="ECO:0000313" key="2">
    <source>
        <dbReference type="EMBL" id="TLE16234.1"/>
    </source>
</evidence>
<dbReference type="InterPro" id="IPR036291">
    <property type="entry name" value="NAD(P)-bd_dom_sf"/>
</dbReference>
<dbReference type="RefSeq" id="WP_034554474.1">
    <property type="nucleotide sequence ID" value="NZ_JRPC02000008.1"/>
</dbReference>
<dbReference type="Gene3D" id="3.40.50.720">
    <property type="entry name" value="NAD(P)-binding Rossmann-like Domain"/>
    <property type="match status" value="1"/>
</dbReference>
<sequence>MQDNLKKTLLGTSKNIAILGLSPDSTKTSHQVAKYLLQKGFNIIPIYPKGGEILGKRAYHSLQEAFSEESIKKNGEIEILNIFRKSEALEGIAKEIIKLPNKPKCVWIQLGLQSQEAKSILEQNNLLYIENICIKLEYERLCL</sequence>
<dbReference type="AlphaFoldDB" id="A0A4U8UHS4"/>
<dbReference type="PANTHER" id="PTHR33303">
    <property type="entry name" value="CYTOPLASMIC PROTEIN-RELATED"/>
    <property type="match status" value="1"/>
</dbReference>
<feature type="domain" description="CoA-binding" evidence="1">
    <location>
        <begin position="10"/>
        <end position="112"/>
    </location>
</feature>